<evidence type="ECO:0000313" key="3">
    <source>
        <dbReference type="EMBL" id="MPY36078.1"/>
    </source>
</evidence>
<keyword evidence="4" id="KW-1185">Reference proteome</keyword>
<comment type="caution">
    <text evidence="3">The sequence shown here is derived from an EMBL/GenBank/DDBJ whole genome shotgun (WGS) entry which is preliminary data.</text>
</comment>
<evidence type="ECO:0000313" key="4">
    <source>
        <dbReference type="Proteomes" id="UP000325849"/>
    </source>
</evidence>
<proteinExistence type="predicted"/>
<protein>
    <submittedName>
        <fullName evidence="3">Class F sortase</fullName>
    </submittedName>
</protein>
<dbReference type="InterPro" id="IPR023365">
    <property type="entry name" value="Sortase_dom-sf"/>
</dbReference>
<dbReference type="EMBL" id="VJZD01000196">
    <property type="protein sequence ID" value="MPY36078.1"/>
    <property type="molecule type" value="Genomic_DNA"/>
</dbReference>
<dbReference type="InterPro" id="IPR005754">
    <property type="entry name" value="Sortase"/>
</dbReference>
<evidence type="ECO:0000256" key="1">
    <source>
        <dbReference type="ARBA" id="ARBA00022801"/>
    </source>
</evidence>
<dbReference type="NCBIfam" id="NF033748">
    <property type="entry name" value="class_F_sortase"/>
    <property type="match status" value="1"/>
</dbReference>
<organism evidence="3 4">
    <name type="scientific">Streptomyces adustus</name>
    <dbReference type="NCBI Taxonomy" id="1609272"/>
    <lineage>
        <taxon>Bacteria</taxon>
        <taxon>Bacillati</taxon>
        <taxon>Actinomycetota</taxon>
        <taxon>Actinomycetes</taxon>
        <taxon>Kitasatosporales</taxon>
        <taxon>Streptomycetaceae</taxon>
        <taxon>Streptomyces</taxon>
    </lineage>
</organism>
<keyword evidence="1" id="KW-0378">Hydrolase</keyword>
<reference evidence="3 4" key="1">
    <citation type="submission" date="2019-07" db="EMBL/GenBank/DDBJ databases">
        <title>New species of Amycolatopsis and Streptomyces.</title>
        <authorList>
            <person name="Duangmal K."/>
            <person name="Teo W.F.A."/>
            <person name="Lipun K."/>
        </authorList>
    </citation>
    <scope>NUCLEOTIDE SEQUENCE [LARGE SCALE GENOMIC DNA]</scope>
    <source>
        <strain evidence="3 4">NBRC 109810</strain>
    </source>
</reference>
<dbReference type="Gene3D" id="2.40.260.10">
    <property type="entry name" value="Sortase"/>
    <property type="match status" value="1"/>
</dbReference>
<dbReference type="RefSeq" id="WP_152893761.1">
    <property type="nucleotide sequence ID" value="NZ_VJZD01000196.1"/>
</dbReference>
<evidence type="ECO:0000256" key="2">
    <source>
        <dbReference type="SAM" id="MobiDB-lite"/>
    </source>
</evidence>
<dbReference type="Pfam" id="PF04203">
    <property type="entry name" value="Sortase"/>
    <property type="match status" value="1"/>
</dbReference>
<dbReference type="AlphaFoldDB" id="A0A5N8VPT9"/>
<dbReference type="Proteomes" id="UP000325849">
    <property type="component" value="Unassembled WGS sequence"/>
</dbReference>
<gene>
    <name evidence="3" type="ORF">FNH09_34055</name>
</gene>
<sequence>MTLAQQVPPDETPSRAPARHVGPALLWPAAAVALGALLIHHSLAPPADAKPPQLPAVVAPPTPLHSVAPPGPPPSVAPPLPGPNAMARPSGPALPRSEPKRIVIPQIGVNAPFTDVSLAPSGQLNTPPLTDKNLAGWYKGGASPGERGTSVVVGHVDTKTGAAIFVYLRFLKPGNTVDITRADGITARFKVDSVQEFSKTHFPNARVYADAPTAQLRLITCGGTYNRSAHEYESNVVVFAHLDTSGRS</sequence>
<dbReference type="InterPro" id="IPR042001">
    <property type="entry name" value="Sortase_F"/>
</dbReference>
<accession>A0A5N8VPT9</accession>
<feature type="compositionally biased region" description="Pro residues" evidence="2">
    <location>
        <begin position="54"/>
        <end position="82"/>
    </location>
</feature>
<feature type="region of interest" description="Disordered" evidence="2">
    <location>
        <begin position="54"/>
        <end position="97"/>
    </location>
</feature>
<dbReference type="CDD" id="cd05829">
    <property type="entry name" value="Sortase_F"/>
    <property type="match status" value="1"/>
</dbReference>
<name>A0A5N8VPT9_9ACTN</name>
<dbReference type="SUPFAM" id="SSF63817">
    <property type="entry name" value="Sortase"/>
    <property type="match status" value="1"/>
</dbReference>
<dbReference type="GO" id="GO:0016787">
    <property type="term" value="F:hydrolase activity"/>
    <property type="evidence" value="ECO:0007669"/>
    <property type="project" value="UniProtKB-KW"/>
</dbReference>
<dbReference type="OrthoDB" id="525039at2"/>